<evidence type="ECO:0000256" key="1">
    <source>
        <dbReference type="SAM" id="MobiDB-lite"/>
    </source>
</evidence>
<dbReference type="EMBL" id="JAKZJU020000001">
    <property type="protein sequence ID" value="MDL2059983.1"/>
    <property type="molecule type" value="Genomic_DNA"/>
</dbReference>
<name>A0ABT7INM8_9BURK</name>
<gene>
    <name evidence="2" type="ORF">MUN46_008570</name>
</gene>
<dbReference type="SMART" id="SM00671">
    <property type="entry name" value="SEL1"/>
    <property type="match status" value="6"/>
</dbReference>
<reference evidence="2" key="1">
    <citation type="submission" date="2023-03" db="EMBL/GenBank/DDBJ databases">
        <title>Mesosutterella sp. nov. isolated from porcine feces.</title>
        <authorList>
            <person name="Yu S."/>
        </authorList>
    </citation>
    <scope>NUCLEOTIDE SEQUENCE</scope>
    <source>
        <strain evidence="2">AGMB02718</strain>
    </source>
</reference>
<dbReference type="PANTHER" id="PTHR11102">
    <property type="entry name" value="SEL-1-LIKE PROTEIN"/>
    <property type="match status" value="1"/>
</dbReference>
<dbReference type="Pfam" id="PF08238">
    <property type="entry name" value="Sel1"/>
    <property type="match status" value="5"/>
</dbReference>
<evidence type="ECO:0000313" key="2">
    <source>
        <dbReference type="EMBL" id="MDL2059983.1"/>
    </source>
</evidence>
<accession>A0ABT7INM8</accession>
<dbReference type="InterPro" id="IPR050767">
    <property type="entry name" value="Sel1_AlgK"/>
</dbReference>
<dbReference type="PANTHER" id="PTHR11102:SF160">
    <property type="entry name" value="ERAD-ASSOCIATED E3 UBIQUITIN-PROTEIN LIGASE COMPONENT HRD3"/>
    <property type="match status" value="1"/>
</dbReference>
<feature type="region of interest" description="Disordered" evidence="1">
    <location>
        <begin position="269"/>
        <end position="292"/>
    </location>
</feature>
<dbReference type="SUPFAM" id="SSF81901">
    <property type="entry name" value="HCP-like"/>
    <property type="match status" value="2"/>
</dbReference>
<comment type="caution">
    <text evidence="2">The sequence shown here is derived from an EMBL/GenBank/DDBJ whole genome shotgun (WGS) entry which is preliminary data.</text>
</comment>
<protein>
    <submittedName>
        <fullName evidence="2">Tetratricopeptide repeat protein</fullName>
    </submittedName>
</protein>
<dbReference type="InterPro" id="IPR011990">
    <property type="entry name" value="TPR-like_helical_dom_sf"/>
</dbReference>
<dbReference type="Proteomes" id="UP001165481">
    <property type="component" value="Unassembled WGS sequence"/>
</dbReference>
<sequence length="292" mass="31261">MTSKTEKGEWRARGARRAGEGLEFVYPRTRREAARECLGRAAMGDRRAQYEAGSRLERGDGVEADRAKAFEWFCRSAQAGYGPACSKAALYCLEGLAGRRDVARGIAFLERGAGTGDAVCLLLKGECCLKGVGCEVSRAEALRCFERAAACGLPSVQYRAGLRCLEGDEGYALDLKKGMAWLTSAARHGFPQAALELGRMRLEGRLVRKSGREALRWFALAAREGSAEGLLEQGRLLLSGRGGASGLRRGMRCLRAASERGLAEAEELLRGSLPKGGDSGPEAAGRAAVEKA</sequence>
<evidence type="ECO:0000313" key="3">
    <source>
        <dbReference type="Proteomes" id="UP001165481"/>
    </source>
</evidence>
<dbReference type="RefSeq" id="WP_243376281.1">
    <property type="nucleotide sequence ID" value="NZ_JAKZJU020000001.1"/>
</dbReference>
<organism evidence="2 3">
    <name type="scientific">Mesosutterella faecium</name>
    <dbReference type="NCBI Taxonomy" id="2925194"/>
    <lineage>
        <taxon>Bacteria</taxon>
        <taxon>Pseudomonadati</taxon>
        <taxon>Pseudomonadota</taxon>
        <taxon>Betaproteobacteria</taxon>
        <taxon>Burkholderiales</taxon>
        <taxon>Sutterellaceae</taxon>
        <taxon>Mesosutterella</taxon>
    </lineage>
</organism>
<dbReference type="InterPro" id="IPR006597">
    <property type="entry name" value="Sel1-like"/>
</dbReference>
<keyword evidence="3" id="KW-1185">Reference proteome</keyword>
<proteinExistence type="predicted"/>
<dbReference type="Gene3D" id="1.25.40.10">
    <property type="entry name" value="Tetratricopeptide repeat domain"/>
    <property type="match status" value="1"/>
</dbReference>